<keyword evidence="2" id="KW-0378">Hydrolase</keyword>
<dbReference type="SUPFAM" id="SSF56281">
    <property type="entry name" value="Metallo-hydrolase/oxidoreductase"/>
    <property type="match status" value="1"/>
</dbReference>
<feature type="non-terminal residue" evidence="2">
    <location>
        <position position="1"/>
    </location>
</feature>
<accession>A0A7K0IEB4</accession>
<dbReference type="InterPro" id="IPR035681">
    <property type="entry name" value="ComA-like_MBL"/>
</dbReference>
<sequence>GALAAALAFVVVVPRLAGDEIVMLDVGQGDAFVVRSGGAAVLVDTGNQERLLREALARHAVFRLDAVVVTHGDDDHMGALASLKGVVQVDRVLVAADALACSCDACARLRGDAATLVGEGAVQGLAQGDGLRVGAFDLEVVWPARFADEGGNADSLCLLARAGADGDGAPDWTALFAGDAEHEQLAALEGQGLVGRVDVLKVGHHGSKNALTPELAAALSPRIALVSVGAGNRYGHPADKTLRELADAGAQVWRTDEAGDVSCKSTAQGIAVAALR</sequence>
<dbReference type="CDD" id="cd07731">
    <property type="entry name" value="ComA-like_MBL-fold"/>
    <property type="match status" value="1"/>
</dbReference>
<dbReference type="InterPro" id="IPR001279">
    <property type="entry name" value="Metallo-B-lactamas"/>
</dbReference>
<dbReference type="InterPro" id="IPR052159">
    <property type="entry name" value="Competence_DNA_uptake"/>
</dbReference>
<organism evidence="2 3">
    <name type="scientific">Gordonibacter urolithinfaciens</name>
    <dbReference type="NCBI Taxonomy" id="1335613"/>
    <lineage>
        <taxon>Bacteria</taxon>
        <taxon>Bacillati</taxon>
        <taxon>Actinomycetota</taxon>
        <taxon>Coriobacteriia</taxon>
        <taxon>Eggerthellales</taxon>
        <taxon>Eggerthellaceae</taxon>
        <taxon>Gordonibacter</taxon>
    </lineage>
</organism>
<evidence type="ECO:0000313" key="2">
    <source>
        <dbReference type="EMBL" id="MSA95905.1"/>
    </source>
</evidence>
<dbReference type="Proteomes" id="UP000462865">
    <property type="component" value="Unassembled WGS sequence"/>
</dbReference>
<name>A0A7K0IEB4_9ACTN</name>
<evidence type="ECO:0000259" key="1">
    <source>
        <dbReference type="SMART" id="SM00849"/>
    </source>
</evidence>
<protein>
    <submittedName>
        <fullName evidence="2">MBL fold metallo-hydrolase</fullName>
    </submittedName>
</protein>
<dbReference type="PANTHER" id="PTHR30619:SF1">
    <property type="entry name" value="RECOMBINATION PROTEIN 2"/>
    <property type="match status" value="1"/>
</dbReference>
<dbReference type="InterPro" id="IPR036866">
    <property type="entry name" value="RibonucZ/Hydroxyglut_hydro"/>
</dbReference>
<dbReference type="Gene3D" id="3.60.15.10">
    <property type="entry name" value="Ribonuclease Z/Hydroxyacylglutathione hydrolase-like"/>
    <property type="match status" value="1"/>
</dbReference>
<proteinExistence type="predicted"/>
<evidence type="ECO:0000313" key="3">
    <source>
        <dbReference type="Proteomes" id="UP000462865"/>
    </source>
</evidence>
<dbReference type="GO" id="GO:0016787">
    <property type="term" value="F:hydrolase activity"/>
    <property type="evidence" value="ECO:0007669"/>
    <property type="project" value="UniProtKB-KW"/>
</dbReference>
<feature type="domain" description="Metallo-beta-lactamase" evidence="1">
    <location>
        <begin position="28"/>
        <end position="230"/>
    </location>
</feature>
<reference evidence="2 3" key="1">
    <citation type="journal article" date="2019" name="Nat. Med.">
        <title>A library of human gut bacterial isolates paired with longitudinal multiomics data enables mechanistic microbiome research.</title>
        <authorList>
            <person name="Poyet M."/>
            <person name="Groussin M."/>
            <person name="Gibbons S.M."/>
            <person name="Avila-Pacheco J."/>
            <person name="Jiang X."/>
            <person name="Kearney S.M."/>
            <person name="Perrotta A.R."/>
            <person name="Berdy B."/>
            <person name="Zhao S."/>
            <person name="Lieberman T.D."/>
            <person name="Swanson P.K."/>
            <person name="Smith M."/>
            <person name="Roesemann S."/>
            <person name="Alexander J.E."/>
            <person name="Rich S.A."/>
            <person name="Livny J."/>
            <person name="Vlamakis H."/>
            <person name="Clish C."/>
            <person name="Bullock K."/>
            <person name="Deik A."/>
            <person name="Scott J."/>
            <person name="Pierce K.A."/>
            <person name="Xavier R.J."/>
            <person name="Alm E.J."/>
        </authorList>
    </citation>
    <scope>NUCLEOTIDE SEQUENCE [LARGE SCALE GENOMIC DNA]</scope>
    <source>
        <strain evidence="2 3">BIOML-A1</strain>
    </source>
</reference>
<dbReference type="EMBL" id="WKZA01000081">
    <property type="protein sequence ID" value="MSA95905.1"/>
    <property type="molecule type" value="Genomic_DNA"/>
</dbReference>
<gene>
    <name evidence="2" type="ORF">GKG38_12750</name>
</gene>
<comment type="caution">
    <text evidence="2">The sequence shown here is derived from an EMBL/GenBank/DDBJ whole genome shotgun (WGS) entry which is preliminary data.</text>
</comment>
<dbReference type="Pfam" id="PF00753">
    <property type="entry name" value="Lactamase_B"/>
    <property type="match status" value="1"/>
</dbReference>
<dbReference type="RefSeq" id="WP_154270770.1">
    <property type="nucleotide sequence ID" value="NZ_WKZA01000081.1"/>
</dbReference>
<dbReference type="PANTHER" id="PTHR30619">
    <property type="entry name" value="DNA INTERNALIZATION/COMPETENCE PROTEIN COMEC/REC2"/>
    <property type="match status" value="1"/>
</dbReference>
<dbReference type="SMART" id="SM00849">
    <property type="entry name" value="Lactamase_B"/>
    <property type="match status" value="1"/>
</dbReference>
<dbReference type="AlphaFoldDB" id="A0A7K0IEB4"/>